<gene>
    <name evidence="1" type="ordered locus">CGB_N3460C</name>
</gene>
<dbReference type="EMBL" id="CP000299">
    <property type="protein sequence ID" value="ADV25836.1"/>
    <property type="molecule type" value="Genomic_DNA"/>
</dbReference>
<dbReference type="KEGG" id="cgi:CGB_N3460C"/>
<dbReference type="RefSeq" id="XP_003197623.1">
    <property type="nucleotide sequence ID" value="XM_003197575.1"/>
</dbReference>
<evidence type="ECO:0000313" key="2">
    <source>
        <dbReference type="Proteomes" id="UP000007805"/>
    </source>
</evidence>
<accession>E6RFP4</accession>
<organism evidence="1 2">
    <name type="scientific">Cryptococcus gattii serotype B (strain WM276 / ATCC MYA-4071)</name>
    <name type="common">Filobasidiella gattii</name>
    <name type="synonym">Cryptococcus bacillisporus</name>
    <dbReference type="NCBI Taxonomy" id="367775"/>
    <lineage>
        <taxon>Eukaryota</taxon>
        <taxon>Fungi</taxon>
        <taxon>Dikarya</taxon>
        <taxon>Basidiomycota</taxon>
        <taxon>Agaricomycotina</taxon>
        <taxon>Tremellomycetes</taxon>
        <taxon>Tremellales</taxon>
        <taxon>Cryptococcaceae</taxon>
        <taxon>Cryptococcus</taxon>
        <taxon>Cryptococcus gattii species complex</taxon>
    </lineage>
</organism>
<proteinExistence type="predicted"/>
<evidence type="ECO:0000313" key="1">
    <source>
        <dbReference type="EMBL" id="ADV25836.1"/>
    </source>
</evidence>
<dbReference type="Proteomes" id="UP000007805">
    <property type="component" value="Chromosome N"/>
</dbReference>
<dbReference type="AlphaFoldDB" id="E6RFP4"/>
<reference evidence="1 2" key="1">
    <citation type="journal article" date="2011" name="MBio">
        <title>Genome variation in Cryptococcus gattii, an emerging pathogen of immunocompetent hosts.</title>
        <authorList>
            <person name="D'Souza C.A."/>
            <person name="Kronstad J.W."/>
            <person name="Taylor G."/>
            <person name="Warren R."/>
            <person name="Yuen M."/>
            <person name="Hu G."/>
            <person name="Jung W.H."/>
            <person name="Sham A."/>
            <person name="Kidd S.E."/>
            <person name="Tangen K."/>
            <person name="Lee N."/>
            <person name="Zeilmaker T."/>
            <person name="Sawkins J."/>
            <person name="McVicker G."/>
            <person name="Shah S."/>
            <person name="Gnerre S."/>
            <person name="Griggs A."/>
            <person name="Zeng Q."/>
            <person name="Bartlett K."/>
            <person name="Li W."/>
            <person name="Wang X."/>
            <person name="Heitman J."/>
            <person name="Stajich J.E."/>
            <person name="Fraser J.A."/>
            <person name="Meyer W."/>
            <person name="Carter D."/>
            <person name="Schein J."/>
            <person name="Krzywinski M."/>
            <person name="Kwon-Chung K.J."/>
            <person name="Varma A."/>
            <person name="Wang J."/>
            <person name="Brunham R."/>
            <person name="Fyfe M."/>
            <person name="Ouellette B.F."/>
            <person name="Siddiqui A."/>
            <person name="Marra M."/>
            <person name="Jones S."/>
            <person name="Holt R."/>
            <person name="Birren B.W."/>
            <person name="Galagan J.E."/>
            <person name="Cuomo C.A."/>
        </authorList>
    </citation>
    <scope>NUCLEOTIDE SEQUENCE [LARGE SCALE GENOMIC DNA]</scope>
    <source>
        <strain evidence="2">WM276 / ATCC MYA-4071</strain>
    </source>
</reference>
<sequence length="98" mass="11263">MRSKATKVWTSSFTTKFGAKTFGKALARARHLKDPRMRFLIPRSSKYGQCAMDKWLLVAGQEQLTNKHLSIANAEMPNCEVQIACHPDFTIYEMVKWL</sequence>
<protein>
    <submittedName>
        <fullName evidence="1">Uncharacterized protein</fullName>
    </submittedName>
</protein>
<dbReference type="VEuPathDB" id="FungiDB:CGB_N3460C"/>
<keyword evidence="2" id="KW-1185">Reference proteome</keyword>
<dbReference type="OrthoDB" id="10365159at2759"/>
<name>E6RFP4_CRYGW</name>
<reference key="2">
    <citation type="journal article" date="2011" name="MBio">
        <title>Genome variation in Cryptococcus gattii, an emerging pathogen of immunocompetent hosts.</title>
        <authorList>
            <person name="D'Souza C.A."/>
            <person name="Kronstad J.W."/>
            <person name="Taylor G."/>
            <person name="Warren R."/>
            <person name="Yuen M."/>
            <person name="Hu G."/>
            <person name="Jung W.H."/>
            <person name="Sham A."/>
            <person name="Kidd S.E."/>
            <person name="Tangen K."/>
            <person name="Lee N."/>
            <person name="Zeilmaker T."/>
            <person name="Sawkins J."/>
            <person name="McVicker G."/>
            <person name="Shah S."/>
            <person name="Gnerre S."/>
            <person name="Griggs A."/>
            <person name="Zeng Q."/>
            <person name="Bartlett K."/>
            <person name="Li W."/>
            <person name="Wang X."/>
            <person name="Heitman J."/>
            <person name="Stajich J.E."/>
            <person name="Fraser J.A."/>
            <person name="Meyer W."/>
            <person name="Carter D."/>
            <person name="Schein J."/>
            <person name="Krzywinski M."/>
            <person name="Kwong-Chung K.J."/>
            <person name="Varma A."/>
            <person name="Wang J."/>
            <person name="Brunham R."/>
            <person name="Fyfe M."/>
            <person name="Ouellette B.F.F."/>
            <person name="Siddiqui A."/>
            <person name="Marra M."/>
            <person name="Jones S."/>
            <person name="Holt R."/>
            <person name="Birren B.W."/>
            <person name="Galagan J.E."/>
            <person name="Cuomo C.A."/>
        </authorList>
    </citation>
    <scope>NUCLEOTIDE SEQUENCE</scope>
    <source>
        <strain>WM276</strain>
    </source>
</reference>
<dbReference type="HOGENOM" id="CLU_2339099_0_0_1"/>
<dbReference type="GeneID" id="10186795"/>